<dbReference type="RefSeq" id="WP_140458105.1">
    <property type="nucleotide sequence ID" value="NZ_BAABFI010000001.1"/>
</dbReference>
<dbReference type="AlphaFoldDB" id="A0A7Y9JY99"/>
<accession>A0A7Y9JY99</accession>
<evidence type="ECO:0000256" key="1">
    <source>
        <dbReference type="SAM" id="Phobius"/>
    </source>
</evidence>
<reference evidence="2 3" key="1">
    <citation type="submission" date="2020-07" db="EMBL/GenBank/DDBJ databases">
        <title>Sequencing the genomes of 1000 actinobacteria strains.</title>
        <authorList>
            <person name="Klenk H.-P."/>
        </authorList>
    </citation>
    <scope>NUCLEOTIDE SEQUENCE [LARGE SCALE GENOMIC DNA]</scope>
    <source>
        <strain evidence="2 3">DSM 24482</strain>
    </source>
</reference>
<dbReference type="Proteomes" id="UP000577956">
    <property type="component" value="Unassembled WGS sequence"/>
</dbReference>
<name>A0A7Y9JY99_9CELL</name>
<protein>
    <submittedName>
        <fullName evidence="2">Uncharacterized protein</fullName>
    </submittedName>
</protein>
<organism evidence="2 3">
    <name type="scientific">Cellulomonas oligotrophica</name>
    <dbReference type="NCBI Taxonomy" id="931536"/>
    <lineage>
        <taxon>Bacteria</taxon>
        <taxon>Bacillati</taxon>
        <taxon>Actinomycetota</taxon>
        <taxon>Actinomycetes</taxon>
        <taxon>Micrococcales</taxon>
        <taxon>Cellulomonadaceae</taxon>
        <taxon>Cellulomonas</taxon>
    </lineage>
</organism>
<comment type="caution">
    <text evidence="2">The sequence shown here is derived from an EMBL/GenBank/DDBJ whole genome shotgun (WGS) entry which is preliminary data.</text>
</comment>
<feature type="transmembrane region" description="Helical" evidence="1">
    <location>
        <begin position="84"/>
        <end position="105"/>
    </location>
</feature>
<keyword evidence="1" id="KW-0472">Membrane</keyword>
<evidence type="ECO:0000313" key="3">
    <source>
        <dbReference type="Proteomes" id="UP000577956"/>
    </source>
</evidence>
<evidence type="ECO:0000313" key="2">
    <source>
        <dbReference type="EMBL" id="NYD86492.1"/>
    </source>
</evidence>
<keyword evidence="1" id="KW-1133">Transmembrane helix</keyword>
<gene>
    <name evidence="2" type="ORF">BKA21_002041</name>
</gene>
<keyword evidence="1" id="KW-0812">Transmembrane</keyword>
<dbReference type="EMBL" id="JACCBK010000001">
    <property type="protein sequence ID" value="NYD86492.1"/>
    <property type="molecule type" value="Genomic_DNA"/>
</dbReference>
<proteinExistence type="predicted"/>
<sequence length="106" mass="10896">MSGLARALVRAAAALAPPAERARRREEWLADVDGAAEVGVSPLSVATAAWRTAWTARTRGAAVQPIGPLAIALRHRRPHGRAPVVLAAVLTVTLLAGLGLLLAGLA</sequence>